<keyword evidence="1" id="KW-0732">Signal</keyword>
<feature type="chain" id="PRO_5040352413" evidence="1">
    <location>
        <begin position="25"/>
        <end position="386"/>
    </location>
</feature>
<protein>
    <submittedName>
        <fullName evidence="2">Uncharacterized protein</fullName>
    </submittedName>
</protein>
<proteinExistence type="predicted"/>
<organism evidence="2 3">
    <name type="scientific">Setomelanomma holmii</name>
    <dbReference type="NCBI Taxonomy" id="210430"/>
    <lineage>
        <taxon>Eukaryota</taxon>
        <taxon>Fungi</taxon>
        <taxon>Dikarya</taxon>
        <taxon>Ascomycota</taxon>
        <taxon>Pezizomycotina</taxon>
        <taxon>Dothideomycetes</taxon>
        <taxon>Pleosporomycetidae</taxon>
        <taxon>Pleosporales</taxon>
        <taxon>Pleosporineae</taxon>
        <taxon>Phaeosphaeriaceae</taxon>
        <taxon>Setomelanomma</taxon>
    </lineage>
</organism>
<gene>
    <name evidence="2" type="ORF">EK21DRAFT_83777</name>
</gene>
<dbReference type="Proteomes" id="UP000799777">
    <property type="component" value="Unassembled WGS sequence"/>
</dbReference>
<accession>A0A9P4HIU7</accession>
<name>A0A9P4HIU7_9PLEO</name>
<dbReference type="GO" id="GO:0008237">
    <property type="term" value="F:metallopeptidase activity"/>
    <property type="evidence" value="ECO:0007669"/>
    <property type="project" value="InterPro"/>
</dbReference>
<evidence type="ECO:0000313" key="2">
    <source>
        <dbReference type="EMBL" id="KAF2036056.1"/>
    </source>
</evidence>
<dbReference type="EMBL" id="ML978155">
    <property type="protein sequence ID" value="KAF2036056.1"/>
    <property type="molecule type" value="Genomic_DNA"/>
</dbReference>
<dbReference type="Gene3D" id="3.40.390.10">
    <property type="entry name" value="Collagenase (Catalytic Domain)"/>
    <property type="match status" value="1"/>
</dbReference>
<dbReference type="InterPro" id="IPR024079">
    <property type="entry name" value="MetalloPept_cat_dom_sf"/>
</dbReference>
<evidence type="ECO:0000256" key="1">
    <source>
        <dbReference type="SAM" id="SignalP"/>
    </source>
</evidence>
<evidence type="ECO:0000313" key="3">
    <source>
        <dbReference type="Proteomes" id="UP000799777"/>
    </source>
</evidence>
<reference evidence="2" key="1">
    <citation type="journal article" date="2020" name="Stud. Mycol.">
        <title>101 Dothideomycetes genomes: a test case for predicting lifestyles and emergence of pathogens.</title>
        <authorList>
            <person name="Haridas S."/>
            <person name="Albert R."/>
            <person name="Binder M."/>
            <person name="Bloem J."/>
            <person name="Labutti K."/>
            <person name="Salamov A."/>
            <person name="Andreopoulos B."/>
            <person name="Baker S."/>
            <person name="Barry K."/>
            <person name="Bills G."/>
            <person name="Bluhm B."/>
            <person name="Cannon C."/>
            <person name="Castanera R."/>
            <person name="Culley D."/>
            <person name="Daum C."/>
            <person name="Ezra D."/>
            <person name="Gonzalez J."/>
            <person name="Henrissat B."/>
            <person name="Kuo A."/>
            <person name="Liang C."/>
            <person name="Lipzen A."/>
            <person name="Lutzoni F."/>
            <person name="Magnuson J."/>
            <person name="Mondo S."/>
            <person name="Nolan M."/>
            <person name="Ohm R."/>
            <person name="Pangilinan J."/>
            <person name="Park H.-J."/>
            <person name="Ramirez L."/>
            <person name="Alfaro M."/>
            <person name="Sun H."/>
            <person name="Tritt A."/>
            <person name="Yoshinaga Y."/>
            <person name="Zwiers L.-H."/>
            <person name="Turgeon B."/>
            <person name="Goodwin S."/>
            <person name="Spatafora J."/>
            <person name="Crous P."/>
            <person name="Grigoriev I."/>
        </authorList>
    </citation>
    <scope>NUCLEOTIDE SEQUENCE</scope>
    <source>
        <strain evidence="2">CBS 110217</strain>
    </source>
</reference>
<keyword evidence="3" id="KW-1185">Reference proteome</keyword>
<dbReference type="AlphaFoldDB" id="A0A9P4HIU7"/>
<feature type="signal peptide" evidence="1">
    <location>
        <begin position="1"/>
        <end position="24"/>
    </location>
</feature>
<comment type="caution">
    <text evidence="2">The sequence shown here is derived from an EMBL/GenBank/DDBJ whole genome shotgun (WGS) entry which is preliminary data.</text>
</comment>
<dbReference type="SUPFAM" id="SSF55486">
    <property type="entry name" value="Metalloproteases ('zincins'), catalytic domain"/>
    <property type="match status" value="1"/>
</dbReference>
<dbReference type="OrthoDB" id="1896086at2759"/>
<sequence>MLTFRIFSSLPILLAFCLIPHALAYPDGLINEEKGSDKVKLATTLTGGEGCDEEDLSEIRSGFAEMATLFQAALPYDSTGQPSVEFFGKPSLIENYTDMIIGNLQRAANYGKVAGSEGPKNADIHVRCDDPMNVCKFGNKREGNHVAYNIGNDPHVNFCKDYFKLDPLKKRVDKKAGNQMDNRKLMEYYNRATLWARMVMHFSDIGRAVVVRAVPGGPNATTEWTLSKTEGAMNTSVLAGVLNDRPDMGNGPGDMQTLKYAYGVMRSKLLAVLSTQMVYDAANNAENYALYAQARYVMKEKSFYPNVPIMDFPNDATVLTNENLQDGERCKYAYFDMTDVFPRPVGMEQKGKPLSSSASSQQIMPSSSTAMVALALAISVALSSFG</sequence>